<dbReference type="PANTHER" id="PTHR11533">
    <property type="entry name" value="PROTEASE M1 ZINC METALLOPROTEASE"/>
    <property type="match status" value="1"/>
</dbReference>
<comment type="cofactor">
    <cofactor evidence="19 21">
        <name>Zn(2+)</name>
        <dbReference type="ChEBI" id="CHEBI:29105"/>
    </cofactor>
    <text evidence="19 21">Binds 1 zinc ion per subunit.</text>
</comment>
<evidence type="ECO:0000256" key="4">
    <source>
        <dbReference type="ARBA" id="ARBA00022438"/>
    </source>
</evidence>
<evidence type="ECO:0000256" key="16">
    <source>
        <dbReference type="ARBA" id="ARBA00023136"/>
    </source>
</evidence>
<keyword evidence="13" id="KW-0735">Signal-anchor</keyword>
<dbReference type="SUPFAM" id="SSF63737">
    <property type="entry name" value="Leukotriene A4 hydrolase N-terminal domain"/>
    <property type="match status" value="1"/>
</dbReference>
<dbReference type="InterPro" id="IPR001930">
    <property type="entry name" value="Peptidase_M1"/>
</dbReference>
<evidence type="ECO:0000256" key="12">
    <source>
        <dbReference type="ARBA" id="ARBA00022833"/>
    </source>
</evidence>
<evidence type="ECO:0000256" key="19">
    <source>
        <dbReference type="PIRSR" id="PIRSR634016-3"/>
    </source>
</evidence>
<comment type="caution">
    <text evidence="25">The sequence shown here is derived from an EMBL/GenBank/DDBJ whole genome shotgun (WGS) entry which is preliminary data.</text>
</comment>
<evidence type="ECO:0000256" key="13">
    <source>
        <dbReference type="ARBA" id="ARBA00022968"/>
    </source>
</evidence>
<dbReference type="FunFam" id="2.60.40.1730:FF:000012">
    <property type="entry name" value="Aminopeptidase N"/>
    <property type="match status" value="1"/>
</dbReference>
<evidence type="ECO:0000256" key="20">
    <source>
        <dbReference type="PIRSR" id="PIRSR634016-4"/>
    </source>
</evidence>
<dbReference type="Pfam" id="PF17900">
    <property type="entry name" value="Peptidase_M1_N"/>
    <property type="match status" value="1"/>
</dbReference>
<evidence type="ECO:0000256" key="17">
    <source>
        <dbReference type="ARBA" id="ARBA00023180"/>
    </source>
</evidence>
<dbReference type="Gene3D" id="2.60.40.1910">
    <property type="match status" value="1"/>
</dbReference>
<feature type="binding site" evidence="19">
    <location>
        <position position="379"/>
    </location>
    <ligand>
        <name>Zn(2+)</name>
        <dbReference type="ChEBI" id="CHEBI:29105"/>
        <note>catalytic</note>
    </ligand>
</feature>
<keyword evidence="6" id="KW-0037">Angiogenesis</keyword>
<sequence>MAKGLFMSTGLAVGTGIMTLSALGGIITMAIIFQVQVGHNPPTTRVPITTTPVIPTGPPPDLRLPRNVIPQRYHIFLRPLFYHTLTNETIQSFIFMGNSTVTFECLNKTRSIFLHSKDLTVKKLELTRLDNGDILTVNQHVNESTVSETDFLEVKLEDDAVLEPNRSYSLFADFEGEMFNDLTGFYTSTYEVENSNETRYLGATQMAATDARKVFPCFDEPDLKANFSLTLTHREGSSALANWPKKRTSGSEIEIDGEKWVVTEFQSTKKMSTYLMAFVVSELANTGGIDYKVWARPEAITDGHAKYADTVANKILNFYESELGLKYPVSKLDHIALPDLAPAGMENWGLITYRESALLFAEGVSSTFDKEYIATLIAHQLAHQWFGNLVTMKWWNDLWLSEGFATYMSYQGLKHLEPSWNTEDLFVVNEVQRAFQVDALTAAYPLSPSEEEIQSLSEINGLFDTITYSKGAAVLRMLSHYMSTGSFKEGIKKYLKALEYESANQYDLWTYLQEADTNIEEIMSTWTTQAGYPVLTVNTGTGDISQERFLLNSTGNKAVVWHVPINLLKNDGSEVHDLLLDKAIGGPRPELKRDKWIVVNINCTGYYRVNYDRGNWEGLMAQQKADHHAIPMINRAQLIDDAFNLARGKYIDVTLALNTTKYLKNETEYIPWNAAMKNLKYFILMFDRSEVYGPMQTYLKDQITNLYRHFEHDTMSNTVPKNHLDQYAQLEAVTVACKVGLKECIDTATNMFNQWKENPYNTTTQIHPNLRYNVYCYAIADGGQAEWEFAWEKYLNSTIAAEKDKLRYGLSCTRHIWLLNRYLQYTLDPTKIRKIDTVSTINYIASNVAGQALAWDFVRGNWKHFSEEHGGEIKFLGDLIDGVTERFSTEYELQQLKQFQYDSDLTGDSIGSASRALERAIERTQINIQWVKDNKDTVLDWFRSETK</sequence>
<evidence type="ECO:0000256" key="8">
    <source>
        <dbReference type="ARBA" id="ARBA00022692"/>
    </source>
</evidence>
<dbReference type="Gene3D" id="1.25.50.20">
    <property type="match status" value="1"/>
</dbReference>
<keyword evidence="8 21" id="KW-0812">Transmembrane</keyword>
<dbReference type="EC" id="3.4.11.-" evidence="21"/>
<evidence type="ECO:0000259" key="22">
    <source>
        <dbReference type="Pfam" id="PF01433"/>
    </source>
</evidence>
<evidence type="ECO:0000256" key="9">
    <source>
        <dbReference type="ARBA" id="ARBA00022723"/>
    </source>
</evidence>
<dbReference type="InterPro" id="IPR027268">
    <property type="entry name" value="Peptidase_M4/M1_CTD_sf"/>
</dbReference>
<evidence type="ECO:0000256" key="7">
    <source>
        <dbReference type="ARBA" id="ARBA00022670"/>
    </source>
</evidence>
<dbReference type="InterPro" id="IPR024571">
    <property type="entry name" value="ERAP1-like_C_dom"/>
</dbReference>
<feature type="domain" description="Peptidase M1 membrane alanine aminopeptidase" evidence="22">
    <location>
        <begin position="310"/>
        <end position="526"/>
    </location>
</feature>
<dbReference type="GO" id="GO:0030154">
    <property type="term" value="P:cell differentiation"/>
    <property type="evidence" value="ECO:0007669"/>
    <property type="project" value="UniProtKB-KW"/>
</dbReference>
<evidence type="ECO:0000256" key="18">
    <source>
        <dbReference type="ARBA" id="ARBA00047171"/>
    </source>
</evidence>
<dbReference type="FunFam" id="1.10.390.10:FF:000016">
    <property type="entry name" value="Glutamyl aminopeptidase"/>
    <property type="match status" value="1"/>
</dbReference>
<dbReference type="GO" id="GO:0008270">
    <property type="term" value="F:zinc ion binding"/>
    <property type="evidence" value="ECO:0007669"/>
    <property type="project" value="UniProtKB-UniRule"/>
</dbReference>
<keyword evidence="26" id="KW-1185">Reference proteome</keyword>
<dbReference type="PRINTS" id="PR00756">
    <property type="entry name" value="ALADIPTASE"/>
</dbReference>
<dbReference type="GO" id="GO:0005737">
    <property type="term" value="C:cytoplasm"/>
    <property type="evidence" value="ECO:0007669"/>
    <property type="project" value="TreeGrafter"/>
</dbReference>
<evidence type="ECO:0000256" key="11">
    <source>
        <dbReference type="ARBA" id="ARBA00022801"/>
    </source>
</evidence>
<keyword evidence="7 21" id="KW-0645">Protease</keyword>
<evidence type="ECO:0000256" key="2">
    <source>
        <dbReference type="ARBA" id="ARBA00004606"/>
    </source>
</evidence>
<organism evidence="25 26">
    <name type="scientific">Alosa alosa</name>
    <name type="common">allis shad</name>
    <dbReference type="NCBI Taxonomy" id="278164"/>
    <lineage>
        <taxon>Eukaryota</taxon>
        <taxon>Metazoa</taxon>
        <taxon>Chordata</taxon>
        <taxon>Craniata</taxon>
        <taxon>Vertebrata</taxon>
        <taxon>Euteleostomi</taxon>
        <taxon>Actinopterygii</taxon>
        <taxon>Neopterygii</taxon>
        <taxon>Teleostei</taxon>
        <taxon>Clupei</taxon>
        <taxon>Clupeiformes</taxon>
        <taxon>Clupeoidei</taxon>
        <taxon>Clupeidae</taxon>
        <taxon>Alosa</taxon>
    </lineage>
</organism>
<gene>
    <name evidence="25" type="ORF">AALO_G00148010</name>
</gene>
<dbReference type="GO" id="GO:0043171">
    <property type="term" value="P:peptide catabolic process"/>
    <property type="evidence" value="ECO:0007669"/>
    <property type="project" value="TreeGrafter"/>
</dbReference>
<comment type="subcellular location">
    <subcellularLocation>
        <location evidence="2">Membrane</location>
        <topology evidence="2">Single-pass type II membrane protein</topology>
    </subcellularLocation>
</comment>
<comment type="subunit">
    <text evidence="18">Homodimer. Interacts with SLC6A19.</text>
</comment>
<evidence type="ECO:0000256" key="3">
    <source>
        <dbReference type="ARBA" id="ARBA00010136"/>
    </source>
</evidence>
<dbReference type="GO" id="GO:0042277">
    <property type="term" value="F:peptide binding"/>
    <property type="evidence" value="ECO:0007669"/>
    <property type="project" value="TreeGrafter"/>
</dbReference>
<dbReference type="GO" id="GO:0005615">
    <property type="term" value="C:extracellular space"/>
    <property type="evidence" value="ECO:0007669"/>
    <property type="project" value="TreeGrafter"/>
</dbReference>
<keyword evidence="4 21" id="KW-0031">Aminopeptidase</keyword>
<evidence type="ECO:0000256" key="14">
    <source>
        <dbReference type="ARBA" id="ARBA00022989"/>
    </source>
</evidence>
<accession>A0AAV6GDK7</accession>
<keyword evidence="12 19" id="KW-0862">Zinc</keyword>
<protein>
    <recommendedName>
        <fullName evidence="21">Aminopeptidase</fullName>
        <ecNumber evidence="21">3.4.11.-</ecNumber>
    </recommendedName>
</protein>
<dbReference type="Gene3D" id="2.60.40.1730">
    <property type="entry name" value="tricorn interacting facor f3 domain"/>
    <property type="match status" value="1"/>
</dbReference>
<dbReference type="GO" id="GO:0070006">
    <property type="term" value="F:metalloaminopeptidase activity"/>
    <property type="evidence" value="ECO:0007669"/>
    <property type="project" value="TreeGrafter"/>
</dbReference>
<keyword evidence="5" id="KW-0765">Sulfation</keyword>
<dbReference type="Pfam" id="PF01433">
    <property type="entry name" value="Peptidase_M1"/>
    <property type="match status" value="1"/>
</dbReference>
<keyword evidence="17" id="KW-0325">Glycoprotein</keyword>
<feature type="domain" description="Aminopeptidase N-like N-terminal" evidence="24">
    <location>
        <begin position="70"/>
        <end position="275"/>
    </location>
</feature>
<evidence type="ECO:0000256" key="5">
    <source>
        <dbReference type="ARBA" id="ARBA00022641"/>
    </source>
</evidence>
<feature type="site" description="Transition state stabilizer" evidence="20">
    <location>
        <position position="468"/>
    </location>
</feature>
<feature type="domain" description="ERAP1-like C-terminal" evidence="23">
    <location>
        <begin position="596"/>
        <end position="925"/>
    </location>
</feature>
<evidence type="ECO:0000313" key="25">
    <source>
        <dbReference type="EMBL" id="KAG5273133.1"/>
    </source>
</evidence>
<dbReference type="InterPro" id="IPR045357">
    <property type="entry name" value="Aminopeptidase_N-like_N"/>
</dbReference>
<dbReference type="Gene3D" id="1.10.390.10">
    <property type="entry name" value="Neutral Protease Domain 2"/>
    <property type="match status" value="1"/>
</dbReference>
<dbReference type="GO" id="GO:0016285">
    <property type="term" value="F:alanyl aminopeptidase activity"/>
    <property type="evidence" value="ECO:0007669"/>
    <property type="project" value="UniProtKB-EC"/>
</dbReference>
<evidence type="ECO:0000256" key="1">
    <source>
        <dbReference type="ARBA" id="ARBA00000098"/>
    </source>
</evidence>
<dbReference type="GO" id="GO:0006508">
    <property type="term" value="P:proteolysis"/>
    <property type="evidence" value="ECO:0007669"/>
    <property type="project" value="UniProtKB-KW"/>
</dbReference>
<dbReference type="InterPro" id="IPR042097">
    <property type="entry name" value="Aminopeptidase_N-like_N_sf"/>
</dbReference>
<proteinExistence type="inferred from homology"/>
<dbReference type="AlphaFoldDB" id="A0AAV6GDK7"/>
<dbReference type="CDD" id="cd09601">
    <property type="entry name" value="M1_APN-Q_like"/>
    <property type="match status" value="1"/>
</dbReference>
<keyword evidence="11 21" id="KW-0378">Hydrolase</keyword>
<evidence type="ECO:0000256" key="15">
    <source>
        <dbReference type="ARBA" id="ARBA00023049"/>
    </source>
</evidence>
<feature type="binding site" evidence="19">
    <location>
        <position position="402"/>
    </location>
    <ligand>
        <name>Zn(2+)</name>
        <dbReference type="ChEBI" id="CHEBI:29105"/>
        <note>catalytic</note>
    </ligand>
</feature>
<evidence type="ECO:0000256" key="21">
    <source>
        <dbReference type="RuleBase" id="RU364040"/>
    </source>
</evidence>
<keyword evidence="9 19" id="KW-0479">Metal-binding</keyword>
<evidence type="ECO:0000313" key="26">
    <source>
        <dbReference type="Proteomes" id="UP000823561"/>
    </source>
</evidence>
<dbReference type="InterPro" id="IPR014782">
    <property type="entry name" value="Peptidase_M1_dom"/>
</dbReference>
<name>A0AAV6GDK7_9TELE</name>
<keyword evidence="10" id="KW-0221">Differentiation</keyword>
<feature type="transmembrane region" description="Helical" evidence="21">
    <location>
        <begin position="12"/>
        <end position="33"/>
    </location>
</feature>
<dbReference type="PANTHER" id="PTHR11533:SF259">
    <property type="entry name" value="AMINOPEPTIDASE"/>
    <property type="match status" value="1"/>
</dbReference>
<dbReference type="FunFam" id="1.25.50.20:FF:000012">
    <property type="entry name" value="Aminopeptidase N"/>
    <property type="match status" value="1"/>
</dbReference>
<dbReference type="Proteomes" id="UP000823561">
    <property type="component" value="Chromosome 11"/>
</dbReference>
<evidence type="ECO:0000259" key="23">
    <source>
        <dbReference type="Pfam" id="PF11838"/>
    </source>
</evidence>
<dbReference type="EMBL" id="JADWDJ010000011">
    <property type="protein sequence ID" value="KAG5273133.1"/>
    <property type="molecule type" value="Genomic_DNA"/>
</dbReference>
<feature type="binding site" evidence="19">
    <location>
        <position position="383"/>
    </location>
    <ligand>
        <name>Zn(2+)</name>
        <dbReference type="ChEBI" id="CHEBI:29105"/>
        <note>catalytic</note>
    </ligand>
</feature>
<dbReference type="SUPFAM" id="SSF55486">
    <property type="entry name" value="Metalloproteases ('zincins'), catalytic domain"/>
    <property type="match status" value="1"/>
</dbReference>
<comment type="similarity">
    <text evidence="3 21">Belongs to the peptidase M1 family.</text>
</comment>
<evidence type="ECO:0000256" key="6">
    <source>
        <dbReference type="ARBA" id="ARBA00022657"/>
    </source>
</evidence>
<evidence type="ECO:0000256" key="10">
    <source>
        <dbReference type="ARBA" id="ARBA00022782"/>
    </source>
</evidence>
<keyword evidence="16 21" id="KW-0472">Membrane</keyword>
<keyword evidence="15 21" id="KW-0482">Metalloprotease</keyword>
<dbReference type="InterPro" id="IPR034016">
    <property type="entry name" value="M1_APN-typ"/>
</dbReference>
<evidence type="ECO:0000259" key="24">
    <source>
        <dbReference type="Pfam" id="PF17900"/>
    </source>
</evidence>
<keyword evidence="14 21" id="KW-1133">Transmembrane helix</keyword>
<reference evidence="25" key="1">
    <citation type="submission" date="2020-10" db="EMBL/GenBank/DDBJ databases">
        <title>Chromosome-scale genome assembly of the Allis shad, Alosa alosa.</title>
        <authorList>
            <person name="Margot Z."/>
            <person name="Christophe K."/>
            <person name="Cabau C."/>
            <person name="Louis A."/>
            <person name="Berthelot C."/>
            <person name="Parey E."/>
            <person name="Roest Crollius H."/>
            <person name="Montfort J."/>
            <person name="Robinson-Rechavi M."/>
            <person name="Bucao C."/>
            <person name="Bouchez O."/>
            <person name="Gislard M."/>
            <person name="Lluch J."/>
            <person name="Milhes M."/>
            <person name="Lampietro C."/>
            <person name="Lopez Roques C."/>
            <person name="Donnadieu C."/>
            <person name="Braasch I."/>
            <person name="Desvignes T."/>
            <person name="Postlethwait J."/>
            <person name="Bobe J."/>
            <person name="Guiguen Y."/>
        </authorList>
    </citation>
    <scope>NUCLEOTIDE SEQUENCE</scope>
    <source>
        <strain evidence="25">M-15738</strain>
        <tissue evidence="25">Blood</tissue>
    </source>
</reference>
<dbReference type="GO" id="GO:0001525">
    <property type="term" value="P:angiogenesis"/>
    <property type="evidence" value="ECO:0007669"/>
    <property type="project" value="UniProtKB-KW"/>
</dbReference>
<dbReference type="Pfam" id="PF11838">
    <property type="entry name" value="ERAP1_C"/>
    <property type="match status" value="1"/>
</dbReference>
<comment type="catalytic activity">
    <reaction evidence="1">
        <text>Release of an N-terminal amino acid, Xaa-|-Yaa- from a peptide, amide or arylamide. Xaa is preferably Ala, but may be most amino acids including Pro (slow action). When a terminal hydrophobic residue is followed by a prolyl residue, the two may be released as an intact Xaa-Pro dipeptide.</text>
        <dbReference type="EC" id="3.4.11.2"/>
    </reaction>
</comment>
<dbReference type="GO" id="GO:0005886">
    <property type="term" value="C:plasma membrane"/>
    <property type="evidence" value="ECO:0007669"/>
    <property type="project" value="TreeGrafter"/>
</dbReference>
<dbReference type="InterPro" id="IPR050344">
    <property type="entry name" value="Peptidase_M1_aminopeptidases"/>
</dbReference>